<dbReference type="Proteomes" id="UP001189429">
    <property type="component" value="Unassembled WGS sequence"/>
</dbReference>
<keyword evidence="2" id="KW-1185">Reference proteome</keyword>
<evidence type="ECO:0000313" key="2">
    <source>
        <dbReference type="Proteomes" id="UP001189429"/>
    </source>
</evidence>
<feature type="non-terminal residue" evidence="1">
    <location>
        <position position="112"/>
    </location>
</feature>
<proteinExistence type="predicted"/>
<sequence>ASARTACRRAMSDRRRRASAIVDENGYETISGRWRPRADSTAARRLGYAARTSGYIAHKDVNLVMQRANQYHVEKSDVKQHDITQYGKYDNMCVNFDTPCDARHGKAEQPEG</sequence>
<organism evidence="1 2">
    <name type="scientific">Prorocentrum cordatum</name>
    <dbReference type="NCBI Taxonomy" id="2364126"/>
    <lineage>
        <taxon>Eukaryota</taxon>
        <taxon>Sar</taxon>
        <taxon>Alveolata</taxon>
        <taxon>Dinophyceae</taxon>
        <taxon>Prorocentrales</taxon>
        <taxon>Prorocentraceae</taxon>
        <taxon>Prorocentrum</taxon>
    </lineage>
</organism>
<accession>A0ABN9WE95</accession>
<comment type="caution">
    <text evidence="1">The sequence shown here is derived from an EMBL/GenBank/DDBJ whole genome shotgun (WGS) entry which is preliminary data.</text>
</comment>
<reference evidence="1" key="1">
    <citation type="submission" date="2023-10" db="EMBL/GenBank/DDBJ databases">
        <authorList>
            <person name="Chen Y."/>
            <person name="Shah S."/>
            <person name="Dougan E. K."/>
            <person name="Thang M."/>
            <person name="Chan C."/>
        </authorList>
    </citation>
    <scope>NUCLEOTIDE SEQUENCE [LARGE SCALE GENOMIC DNA]</scope>
</reference>
<feature type="non-terminal residue" evidence="1">
    <location>
        <position position="1"/>
    </location>
</feature>
<gene>
    <name evidence="1" type="ORF">PCOR1329_LOCUS66528</name>
</gene>
<name>A0ABN9WE95_9DINO</name>
<evidence type="ECO:0000313" key="1">
    <source>
        <dbReference type="EMBL" id="CAK0884701.1"/>
    </source>
</evidence>
<dbReference type="EMBL" id="CAUYUJ010018576">
    <property type="protein sequence ID" value="CAK0884701.1"/>
    <property type="molecule type" value="Genomic_DNA"/>
</dbReference>
<protein>
    <submittedName>
        <fullName evidence="1">Uncharacterized protein</fullName>
    </submittedName>
</protein>